<dbReference type="Proteomes" id="UP000272560">
    <property type="component" value="Unassembled WGS sequence"/>
</dbReference>
<proteinExistence type="predicted"/>
<evidence type="ECO:0000313" key="2">
    <source>
        <dbReference type="EMBL" id="RJT77972.1"/>
    </source>
</evidence>
<dbReference type="InterPro" id="IPR012312">
    <property type="entry name" value="Hemerythrin-like"/>
</dbReference>
<comment type="caution">
    <text evidence="2">The sequence shown here is derived from an EMBL/GenBank/DDBJ whole genome shotgun (WGS) entry which is preliminary data.</text>
</comment>
<organism evidence="2 3">
    <name type="scientific">Arthrobacter cheniae</name>
    <dbReference type="NCBI Taxonomy" id="1258888"/>
    <lineage>
        <taxon>Bacteria</taxon>
        <taxon>Bacillati</taxon>
        <taxon>Actinomycetota</taxon>
        <taxon>Actinomycetes</taxon>
        <taxon>Micrococcales</taxon>
        <taxon>Micrococcaceae</taxon>
        <taxon>Arthrobacter</taxon>
    </lineage>
</organism>
<reference evidence="2 3" key="1">
    <citation type="submission" date="2018-09" db="EMBL/GenBank/DDBJ databases">
        <title>Novel species of Arthrobacter.</title>
        <authorList>
            <person name="Liu Q."/>
            <person name="Xin Y.-H."/>
        </authorList>
    </citation>
    <scope>NUCLEOTIDE SEQUENCE [LARGE SCALE GENOMIC DNA]</scope>
    <source>
        <strain evidence="2 3">Hz2</strain>
    </source>
</reference>
<dbReference type="RefSeq" id="WP_120149585.1">
    <property type="nucleotide sequence ID" value="NZ_QZVT01000007.1"/>
</dbReference>
<dbReference type="Pfam" id="PF01814">
    <property type="entry name" value="Hemerythrin"/>
    <property type="match status" value="1"/>
</dbReference>
<dbReference type="PANTHER" id="PTHR35585:SF1">
    <property type="entry name" value="HHE DOMAIN PROTEIN (AFU_ORTHOLOGUE AFUA_4G00730)"/>
    <property type="match status" value="1"/>
</dbReference>
<protein>
    <submittedName>
        <fullName evidence="2">Hemerythrin domain-containing protein</fullName>
    </submittedName>
</protein>
<name>A0A3A5M9C2_9MICC</name>
<sequence length="269" mass="29276">MYTSVADQTTDQLGGPLSVLVRQKRDHVKLNALIERLRGTTGEDQAGVLLDIYRLVFPHAFAEESVLWPVMRRVLPDGGELTLEVEREHQEVNELVTKLEGLDDGSPERADVLGRLTEVLDDDVRDEEDALFPRLQARVSRRELQVLGVLWELVRRVAPTRAHPVVARRPPGNVVAALPLSVLDRGRDAVDLAILSAPGNLVPVLHRVSSALAKASHAVELLPIMRTGEDPSTRSVAGTPPFPWGTAVLAIAAAGLIGAEALRAVRRNG</sequence>
<feature type="domain" description="Hemerythrin-like" evidence="1">
    <location>
        <begin position="24"/>
        <end position="135"/>
    </location>
</feature>
<dbReference type="AlphaFoldDB" id="A0A3A5M9C2"/>
<dbReference type="PANTHER" id="PTHR35585">
    <property type="entry name" value="HHE DOMAIN PROTEIN (AFU_ORTHOLOGUE AFUA_4G00730)"/>
    <property type="match status" value="1"/>
</dbReference>
<dbReference type="EMBL" id="QZVT01000007">
    <property type="protein sequence ID" value="RJT77972.1"/>
    <property type="molecule type" value="Genomic_DNA"/>
</dbReference>
<evidence type="ECO:0000259" key="1">
    <source>
        <dbReference type="Pfam" id="PF01814"/>
    </source>
</evidence>
<dbReference type="OrthoDB" id="9793637at2"/>
<dbReference type="Gene3D" id="1.20.120.520">
    <property type="entry name" value="nmb1532 protein domain like"/>
    <property type="match status" value="1"/>
</dbReference>
<accession>A0A3A5M9C2</accession>
<evidence type="ECO:0000313" key="3">
    <source>
        <dbReference type="Proteomes" id="UP000272560"/>
    </source>
</evidence>
<gene>
    <name evidence="2" type="ORF">D6T63_13515</name>
</gene>
<keyword evidence="3" id="KW-1185">Reference proteome</keyword>